<reference evidence="2 3" key="1">
    <citation type="submission" date="2020-08" db="EMBL/GenBank/DDBJ databases">
        <title>Genomic Encyclopedia of Type Strains, Phase IV (KMG-IV): sequencing the most valuable type-strain genomes for metagenomic binning, comparative biology and taxonomic classification.</title>
        <authorList>
            <person name="Goeker M."/>
        </authorList>
    </citation>
    <scope>NUCLEOTIDE SEQUENCE [LARGE SCALE GENOMIC DNA]</scope>
    <source>
        <strain evidence="2 3">DSM 27203</strain>
    </source>
</reference>
<feature type="signal peptide" evidence="1">
    <location>
        <begin position="1"/>
        <end position="26"/>
    </location>
</feature>
<keyword evidence="3" id="KW-1185">Reference proteome</keyword>
<gene>
    <name evidence="2" type="ORF">FHR23_002642</name>
</gene>
<protein>
    <recommendedName>
        <fullName evidence="4">NIPSNAP domain-containing protein</fullName>
    </recommendedName>
</protein>
<comment type="caution">
    <text evidence="2">The sequence shown here is derived from an EMBL/GenBank/DDBJ whole genome shotgun (WGS) entry which is preliminary data.</text>
</comment>
<keyword evidence="1" id="KW-0732">Signal</keyword>
<sequence length="152" mass="17348">MTHALLRRAMLFAAPIALLSAAPALAQDFPADPGQYWDVTGIELTDGGSYAYMQWLADAWKKDQEFAKSKGWISGYKVLQNTHPRDGEPDLYLVVMYKDVPNAEESLAQRKAYIDWYAKQSKNIEKLEAESNDRLKMRRVMGTTMLQEMILK</sequence>
<dbReference type="AlphaFoldDB" id="A0A840Z1S7"/>
<organism evidence="2 3">
    <name type="scientific">Stakelama sediminis</name>
    <dbReference type="NCBI Taxonomy" id="463200"/>
    <lineage>
        <taxon>Bacteria</taxon>
        <taxon>Pseudomonadati</taxon>
        <taxon>Pseudomonadota</taxon>
        <taxon>Alphaproteobacteria</taxon>
        <taxon>Sphingomonadales</taxon>
        <taxon>Sphingomonadaceae</taxon>
        <taxon>Stakelama</taxon>
    </lineage>
</organism>
<name>A0A840Z1S7_9SPHN</name>
<dbReference type="EMBL" id="JACIJI010000005">
    <property type="protein sequence ID" value="MBB5719694.1"/>
    <property type="molecule type" value="Genomic_DNA"/>
</dbReference>
<evidence type="ECO:0000256" key="1">
    <source>
        <dbReference type="SAM" id="SignalP"/>
    </source>
</evidence>
<proteinExistence type="predicted"/>
<feature type="chain" id="PRO_5032884224" description="NIPSNAP domain-containing protein" evidence="1">
    <location>
        <begin position="27"/>
        <end position="152"/>
    </location>
</feature>
<dbReference type="RefSeq" id="WP_184004777.1">
    <property type="nucleotide sequence ID" value="NZ_BAABIF010000030.1"/>
</dbReference>
<evidence type="ECO:0000313" key="2">
    <source>
        <dbReference type="EMBL" id="MBB5719694.1"/>
    </source>
</evidence>
<accession>A0A840Z1S7</accession>
<evidence type="ECO:0008006" key="4">
    <source>
        <dbReference type="Google" id="ProtNLM"/>
    </source>
</evidence>
<dbReference type="Proteomes" id="UP000554342">
    <property type="component" value="Unassembled WGS sequence"/>
</dbReference>
<evidence type="ECO:0000313" key="3">
    <source>
        <dbReference type="Proteomes" id="UP000554342"/>
    </source>
</evidence>